<evidence type="ECO:0000313" key="9">
    <source>
        <dbReference type="Proteomes" id="UP000054886"/>
    </source>
</evidence>
<dbReference type="RefSeq" id="XP_448829.1">
    <property type="nucleotide sequence ID" value="XM_448829.1"/>
</dbReference>
<dbReference type="GO" id="GO:0000287">
    <property type="term" value="F:magnesium ion binding"/>
    <property type="evidence" value="ECO:0007669"/>
    <property type="project" value="UniProtKB-UniRule"/>
</dbReference>
<keyword evidence="4 6" id="KW-0460">Magnesium</keyword>
<dbReference type="NCBIfam" id="TIGR01691">
    <property type="entry name" value="enolase-ppase"/>
    <property type="match status" value="1"/>
</dbReference>
<dbReference type="AlphaFoldDB" id="A0A0W0DG60"/>
<dbReference type="GO" id="GO:0043874">
    <property type="term" value="F:acireductone synthase activity"/>
    <property type="evidence" value="ECO:0007669"/>
    <property type="project" value="UniProtKB-EC"/>
</dbReference>
<dbReference type="InterPro" id="IPR036412">
    <property type="entry name" value="HAD-like_sf"/>
</dbReference>
<comment type="function">
    <text evidence="6">Bifunctional enzyme that catalyzes the enolization of 2,3-diketo-5-methylthiopentyl-1-phosphate (DK-MTP-1-P) into the intermediate 2-hydroxy-3-keto-5-methylthiopentenyl-1-phosphate (HK-MTPenyl-1-P), which is then dephosphorylated to form the acireductone 1,2-dihydroxy-3-keto-5-methylthiopentene (DHK-MTPene).</text>
</comment>
<comment type="pathway">
    <text evidence="6">Amino-acid biosynthesis; L-methionine biosynthesis via salvage pathway; L-methionine from S-methyl-5-thio-alpha-D-ribose 1-phosphate: step 4/6.</text>
</comment>
<dbReference type="PANTHER" id="PTHR20371">
    <property type="entry name" value="ENOLASE-PHOSPHATASE E1"/>
    <property type="match status" value="1"/>
</dbReference>
<dbReference type="SFLD" id="SFLDG01133">
    <property type="entry name" value="C1.5.4:_Enolase-phosphatase_Li"/>
    <property type="match status" value="1"/>
</dbReference>
<dbReference type="InterPro" id="IPR023214">
    <property type="entry name" value="HAD_sf"/>
</dbReference>
<evidence type="ECO:0000313" key="8">
    <source>
        <dbReference type="EMBL" id="KTB11466.1"/>
    </source>
</evidence>
<keyword evidence="6" id="KW-0539">Nucleus</keyword>
<evidence type="ECO:0000256" key="5">
    <source>
        <dbReference type="ARBA" id="ARBA00023167"/>
    </source>
</evidence>
<dbReference type="Pfam" id="PF00702">
    <property type="entry name" value="Hydrolase"/>
    <property type="match status" value="1"/>
</dbReference>
<feature type="binding site" evidence="6">
    <location>
        <begin position="137"/>
        <end position="138"/>
    </location>
    <ligand>
        <name>substrate</name>
    </ligand>
</feature>
<dbReference type="GO" id="GO:0019509">
    <property type="term" value="P:L-methionine salvage from methylthioadenosine"/>
    <property type="evidence" value="ECO:0007669"/>
    <property type="project" value="UniProtKB-UniRule"/>
</dbReference>
<comment type="pathway">
    <text evidence="6">Amino-acid biosynthesis; L-methionine biosynthesis via salvage pathway; L-methionine from S-methyl-5-thio-alpha-D-ribose 1-phosphate: step 3/6.</text>
</comment>
<comment type="subunit">
    <text evidence="6">Monomer.</text>
</comment>
<dbReference type="PANTHER" id="PTHR20371:SF1">
    <property type="entry name" value="ENOLASE-PHOSPHATASE E1"/>
    <property type="match status" value="1"/>
</dbReference>
<dbReference type="GeneID" id="2890920"/>
<keyword evidence="2 6" id="KW-0479">Metal-binding</keyword>
<dbReference type="SMR" id="A0A0W0DG60"/>
<dbReference type="EMBL" id="LLZZ01000036">
    <property type="protein sequence ID" value="KTB11466.1"/>
    <property type="molecule type" value="Genomic_DNA"/>
</dbReference>
<name>A0A0W0DG60_CANGB</name>
<organism evidence="7 9">
    <name type="scientific">Candida glabrata</name>
    <name type="common">Yeast</name>
    <name type="synonym">Torulopsis glabrata</name>
    <dbReference type="NCBI Taxonomy" id="5478"/>
    <lineage>
        <taxon>Eukaryota</taxon>
        <taxon>Fungi</taxon>
        <taxon>Dikarya</taxon>
        <taxon>Ascomycota</taxon>
        <taxon>Saccharomycotina</taxon>
        <taxon>Saccharomycetes</taxon>
        <taxon>Saccharomycetales</taxon>
        <taxon>Saccharomycetaceae</taxon>
        <taxon>Nakaseomyces</taxon>
    </lineage>
</organism>
<protein>
    <recommendedName>
        <fullName evidence="6">Enolase-phosphatase E1</fullName>
        <ecNumber evidence="6">3.1.3.77</ecNumber>
    </recommendedName>
    <alternativeName>
        <fullName evidence="6">2,3-diketo-5-methylthio-1-phosphopentane phosphatase</fullName>
    </alternativeName>
</protein>
<evidence type="ECO:0000256" key="3">
    <source>
        <dbReference type="ARBA" id="ARBA00022801"/>
    </source>
</evidence>
<keyword evidence="1 6" id="KW-0028">Amino-acid biosynthesis</keyword>
<reference evidence="7 9" key="1">
    <citation type="submission" date="2015-10" db="EMBL/GenBank/DDBJ databases">
        <title>Draft genomes sequences of Candida glabrata isolates 1A, 1B, 2A, 2B, 3A and 3B.</title>
        <authorList>
            <person name="Haavelsrud O.E."/>
            <person name="Gaustad P."/>
        </authorList>
    </citation>
    <scope>NUCLEOTIDE SEQUENCE [LARGE SCALE GENOMIC DNA]</scope>
    <source>
        <strain evidence="7">910700640</strain>
    </source>
</reference>
<dbReference type="VEuPathDB" id="FungiDB:GWK60_L05159"/>
<dbReference type="VEuPathDB" id="FungiDB:B1J91_L01287g"/>
<evidence type="ECO:0000256" key="1">
    <source>
        <dbReference type="ARBA" id="ARBA00022605"/>
    </source>
</evidence>
<evidence type="ECO:0000256" key="2">
    <source>
        <dbReference type="ARBA" id="ARBA00022723"/>
    </source>
</evidence>
<feature type="binding site" evidence="6">
    <location>
        <position position="15"/>
    </location>
    <ligand>
        <name>Mg(2+)</name>
        <dbReference type="ChEBI" id="CHEBI:18420"/>
    </ligand>
</feature>
<evidence type="ECO:0000256" key="4">
    <source>
        <dbReference type="ARBA" id="ARBA00022842"/>
    </source>
</evidence>
<dbReference type="Proteomes" id="UP000054886">
    <property type="component" value="Unassembled WGS sequence"/>
</dbReference>
<accession>A0A0W0DG60</accession>
<dbReference type="OMA" id="LQGMVWE"/>
<dbReference type="Gene3D" id="1.10.720.60">
    <property type="match status" value="1"/>
</dbReference>
<feature type="binding site" evidence="6">
    <location>
        <position position="183"/>
    </location>
    <ligand>
        <name>substrate</name>
    </ligand>
</feature>
<dbReference type="VEuPathDB" id="FungiDB:GVI51_L01067"/>
<keyword evidence="3 6" id="KW-0378">Hydrolase</keyword>
<feature type="binding site" evidence="6">
    <location>
        <position position="13"/>
    </location>
    <ligand>
        <name>Mg(2+)</name>
        <dbReference type="ChEBI" id="CHEBI:18420"/>
    </ligand>
</feature>
<comment type="cofactor">
    <cofactor evidence="6">
        <name>Mg(2+)</name>
        <dbReference type="ChEBI" id="CHEBI:18420"/>
    </cofactor>
    <text evidence="6">Binds 1 Mg(2+) ion per subunit.</text>
</comment>
<comment type="catalytic activity">
    <reaction evidence="6">
        <text>5-methylsulfanyl-2,3-dioxopentyl phosphate + H2O = 1,2-dihydroxy-5-(methylsulfanyl)pent-1-en-3-one + phosphate</text>
        <dbReference type="Rhea" id="RHEA:21700"/>
        <dbReference type="ChEBI" id="CHEBI:15377"/>
        <dbReference type="ChEBI" id="CHEBI:43474"/>
        <dbReference type="ChEBI" id="CHEBI:49252"/>
        <dbReference type="ChEBI" id="CHEBI:58828"/>
        <dbReference type="EC" id="3.1.3.77"/>
    </reaction>
</comment>
<keyword evidence="5 6" id="KW-0486">Methionine biosynthesis</keyword>
<dbReference type="EC" id="3.1.3.77" evidence="6"/>
<gene>
    <name evidence="6" type="primary">UTR4</name>
    <name evidence="8" type="ORF">AO440_005949</name>
    <name evidence="7" type="ORF">AO440_005961</name>
</gene>
<dbReference type="OrthoDB" id="272500at2759"/>
<dbReference type="EMBL" id="LLZZ01000046">
    <property type="protein sequence ID" value="KTB10760.1"/>
    <property type="molecule type" value="Genomic_DNA"/>
</dbReference>
<dbReference type="SFLD" id="SFLDS00003">
    <property type="entry name" value="Haloacid_Dehalogenase"/>
    <property type="match status" value="1"/>
</dbReference>
<comment type="subcellular location">
    <subcellularLocation>
        <location evidence="6">Cytoplasm</location>
    </subcellularLocation>
    <subcellularLocation>
        <location evidence="6">Nucleus</location>
    </subcellularLocation>
</comment>
<dbReference type="CDD" id="cd01629">
    <property type="entry name" value="HAD_EP"/>
    <property type="match status" value="1"/>
</dbReference>
<dbReference type="SFLD" id="SFLDG01129">
    <property type="entry name" value="C1.5:_HAD__Beta-PGM__Phosphata"/>
    <property type="match status" value="1"/>
</dbReference>
<evidence type="ECO:0000256" key="6">
    <source>
        <dbReference type="HAMAP-Rule" id="MF_03117"/>
    </source>
</evidence>
<feature type="binding site" evidence="6">
    <location>
        <position position="210"/>
    </location>
    <ligand>
        <name>Mg(2+)</name>
        <dbReference type="ChEBI" id="CHEBI:18420"/>
    </ligand>
</feature>
<dbReference type="KEGG" id="cgr:2890920"/>
<dbReference type="InterPro" id="IPR023943">
    <property type="entry name" value="Enolase-ppase_E1"/>
</dbReference>
<dbReference type="GO" id="GO:0005634">
    <property type="term" value="C:nucleus"/>
    <property type="evidence" value="ECO:0007669"/>
    <property type="project" value="UniProtKB-SubCell"/>
</dbReference>
<dbReference type="SUPFAM" id="SSF56784">
    <property type="entry name" value="HAD-like"/>
    <property type="match status" value="1"/>
</dbReference>
<dbReference type="UniPathway" id="UPA00904">
    <property type="reaction ID" value="UER00876"/>
</dbReference>
<sequence length="251" mass="28315">MSPDPKYSAYLLDIEGTLCPLSFVKDTLYPFFVLHVQRIVYENFNEEHPKDEFIAEQLAKYDIKEEGQAGKNKLVEHLLDLVANDTKDSTLKALQGHVWEVGYNSGELEVPLYPDVIDFLVRNDGRGDDKVPVYIYSSGSIHAQKLLFGHVKNSGNSHAKIAGNWDLNRFIDGYFDINTAGKKTESNSYKKILDEIKMTDKPHDVLFLSDNAKELDAAKECGISVGLAMRAGNVTVPNAIDYKQYFQFTKL</sequence>
<proteinExistence type="inferred from homology"/>
<dbReference type="Gene3D" id="3.40.50.1000">
    <property type="entry name" value="HAD superfamily/HAD-like"/>
    <property type="match status" value="1"/>
</dbReference>
<dbReference type="InterPro" id="IPR027511">
    <property type="entry name" value="ENOPH1_eukaryotes"/>
</dbReference>
<keyword evidence="6" id="KW-0963">Cytoplasm</keyword>
<dbReference type="VEuPathDB" id="FungiDB:GW608_L05159"/>
<dbReference type="GO" id="GO:0005737">
    <property type="term" value="C:cytoplasm"/>
    <property type="evidence" value="ECO:0007669"/>
    <property type="project" value="UniProtKB-SubCell"/>
</dbReference>
<dbReference type="HAMAP" id="MF_03117">
    <property type="entry name" value="Salvage_MtnC_euk"/>
    <property type="match status" value="1"/>
</dbReference>
<comment type="caution">
    <text evidence="7">The sequence shown here is derived from an EMBL/GenBank/DDBJ whole genome shotgun (WGS) entry which is preliminary data.</text>
</comment>
<evidence type="ECO:0000313" key="7">
    <source>
        <dbReference type="EMBL" id="KTB10760.1"/>
    </source>
</evidence>
<dbReference type="VEuPathDB" id="FungiDB:CAGL0L01287g"/>
<comment type="similarity">
    <text evidence="6">Belongs to the HAD-like hydrolase superfamily. MasA/MtnC family.</text>
</comment>